<dbReference type="GO" id="GO:0042450">
    <property type="term" value="P:L-arginine biosynthetic process via ornithine"/>
    <property type="evidence" value="ECO:0007669"/>
    <property type="project" value="UniProtKB-UniRule"/>
</dbReference>
<dbReference type="PRINTS" id="PR00100">
    <property type="entry name" value="AOTCASE"/>
</dbReference>
<dbReference type="RefSeq" id="WP_064598366.1">
    <property type="nucleotide sequence ID" value="NZ_JBDJAE010000029.1"/>
</dbReference>
<evidence type="ECO:0000259" key="9">
    <source>
        <dbReference type="Pfam" id="PF02729"/>
    </source>
</evidence>
<organism evidence="10 11">
    <name type="scientific">Mangrovibacter phragmitis</name>
    <dbReference type="NCBI Taxonomy" id="1691903"/>
    <lineage>
        <taxon>Bacteria</taxon>
        <taxon>Pseudomonadati</taxon>
        <taxon>Pseudomonadota</taxon>
        <taxon>Gammaproteobacteria</taxon>
        <taxon>Enterobacterales</taxon>
        <taxon>Enterobacteriaceae</taxon>
        <taxon>Mangrovibacter</taxon>
    </lineage>
</organism>
<feature type="binding site" evidence="7">
    <location>
        <position position="108"/>
    </location>
    <ligand>
        <name>carbamoyl phosphate</name>
        <dbReference type="ChEBI" id="CHEBI:58228"/>
    </ligand>
</feature>
<name>A0A1B7L1Y8_9ENTR</name>
<gene>
    <name evidence="10" type="ORF">A9B99_08840</name>
</gene>
<evidence type="ECO:0000256" key="3">
    <source>
        <dbReference type="ARBA" id="ARBA00013007"/>
    </source>
</evidence>
<evidence type="ECO:0000256" key="7">
    <source>
        <dbReference type="HAMAP-Rule" id="MF_01109"/>
    </source>
</evidence>
<evidence type="ECO:0000256" key="2">
    <source>
        <dbReference type="ARBA" id="ARBA00007805"/>
    </source>
</evidence>
<dbReference type="FunFam" id="3.40.50.1370:FF:000004">
    <property type="entry name" value="Ornithine carbamoyltransferase"/>
    <property type="match status" value="1"/>
</dbReference>
<feature type="domain" description="Aspartate/ornithine carbamoyltransferase carbamoyl-P binding" evidence="9">
    <location>
        <begin position="8"/>
        <end position="148"/>
    </location>
</feature>
<keyword evidence="11" id="KW-1185">Reference proteome</keyword>
<dbReference type="SUPFAM" id="SSF53671">
    <property type="entry name" value="Aspartate/ornithine carbamoyltransferase"/>
    <property type="match status" value="1"/>
</dbReference>
<dbReference type="NCBIfam" id="NF003286">
    <property type="entry name" value="PRK04284.1"/>
    <property type="match status" value="1"/>
</dbReference>
<feature type="domain" description="Aspartate/ornithine carbamoyltransferase Asp/Orn-binding" evidence="8">
    <location>
        <begin position="156"/>
        <end position="330"/>
    </location>
</feature>
<dbReference type="OrthoDB" id="9802587at2"/>
<dbReference type="InterPro" id="IPR002292">
    <property type="entry name" value="Orn/put_carbamltrans"/>
</dbReference>
<dbReference type="EC" id="2.1.3.3" evidence="3 7"/>
<dbReference type="Pfam" id="PF00185">
    <property type="entry name" value="OTCace"/>
    <property type="match status" value="1"/>
</dbReference>
<comment type="similarity">
    <text evidence="2 7">Belongs to the aspartate/ornithine carbamoyltransferase superfamily. OTCase family.</text>
</comment>
<sequence>MTISLKNKNFLKLLDFTPAEIHYLLELAASLKAAKKAGTEKKTLAGKNIALIFEKTSTRTRCAFEVGAFDQGAQVTYLGPTGSQIGHKESMKDTARVLGRMYDGIEYRGYGQAIVEELGQYAGVPVWNGLTNEFHPTQILADLMTMQEHTPGRALKDIAFAYLGDARNNMGNSLMVGAAKMGMDIRLVAPKAFWPEPELVAQCQDIAKQTGARIMLTDNVQEGVAGVDFLYTDVWVSMGEAKEAWAERVALMKPYQINDAVVEATGNPQVKFMHCLPAFHNDETTVGKEIEKTWGLKGLEVTESVFESPRSIVFDEAENRMHTIKAVMVATLGE</sequence>
<dbReference type="InterPro" id="IPR006130">
    <property type="entry name" value="Asp/Orn_carbamoylTrfase"/>
</dbReference>
<reference evidence="11" key="1">
    <citation type="submission" date="2016-05" db="EMBL/GenBank/DDBJ databases">
        <authorList>
            <person name="Behera P."/>
            <person name="Vaishampayan P."/>
            <person name="Singh N."/>
            <person name="Raina V."/>
            <person name="Suar M."/>
            <person name="Pattnaik A."/>
            <person name="Rastogi G."/>
        </authorList>
    </citation>
    <scope>NUCLEOTIDE SEQUENCE [LARGE SCALE GENOMIC DNA]</scope>
    <source>
        <strain evidence="11">MP23</strain>
    </source>
</reference>
<dbReference type="PANTHER" id="PTHR45753:SF2">
    <property type="entry name" value="ORNITHINE CARBAMOYLTRANSFERASE"/>
    <property type="match status" value="1"/>
</dbReference>
<dbReference type="GO" id="GO:0019240">
    <property type="term" value="P:citrulline biosynthetic process"/>
    <property type="evidence" value="ECO:0007669"/>
    <property type="project" value="UniProtKB-ARBA"/>
</dbReference>
<evidence type="ECO:0000256" key="6">
    <source>
        <dbReference type="ARBA" id="ARBA00048772"/>
    </source>
</evidence>
<dbReference type="NCBIfam" id="NF009213">
    <property type="entry name" value="PRK12562.1"/>
    <property type="match status" value="1"/>
</dbReference>
<feature type="binding site" evidence="7">
    <location>
        <begin position="135"/>
        <end position="138"/>
    </location>
    <ligand>
        <name>carbamoyl phosphate</name>
        <dbReference type="ChEBI" id="CHEBI:58228"/>
    </ligand>
</feature>
<evidence type="ECO:0000256" key="5">
    <source>
        <dbReference type="ARBA" id="ARBA00022679"/>
    </source>
</evidence>
<dbReference type="PROSITE" id="PS00097">
    <property type="entry name" value="CARBAMOYLTRANSFERASE"/>
    <property type="match status" value="1"/>
</dbReference>
<evidence type="ECO:0000256" key="4">
    <source>
        <dbReference type="ARBA" id="ARBA00022490"/>
    </source>
</evidence>
<proteinExistence type="inferred from homology"/>
<dbReference type="STRING" id="1691903.A9B99_08840"/>
<keyword evidence="4 7" id="KW-0963">Cytoplasm</keyword>
<dbReference type="Proteomes" id="UP000078225">
    <property type="component" value="Unassembled WGS sequence"/>
</dbReference>
<dbReference type="PANTHER" id="PTHR45753">
    <property type="entry name" value="ORNITHINE CARBAMOYLTRANSFERASE, MITOCHONDRIAL"/>
    <property type="match status" value="1"/>
</dbReference>
<dbReference type="InterPro" id="IPR024904">
    <property type="entry name" value="OTCase_ArgI"/>
</dbReference>
<feature type="binding site" evidence="7">
    <location>
        <position position="84"/>
    </location>
    <ligand>
        <name>carbamoyl phosphate</name>
        <dbReference type="ChEBI" id="CHEBI:58228"/>
    </ligand>
</feature>
<dbReference type="InterPro" id="IPR006132">
    <property type="entry name" value="Asp/Orn_carbamoyltranf_P-bd"/>
</dbReference>
<feature type="binding site" evidence="7">
    <location>
        <begin position="237"/>
        <end position="238"/>
    </location>
    <ligand>
        <name>L-ornithine</name>
        <dbReference type="ChEBI" id="CHEBI:46911"/>
    </ligand>
</feature>
<feature type="binding site" evidence="7">
    <location>
        <position position="169"/>
    </location>
    <ligand>
        <name>L-ornithine</name>
        <dbReference type="ChEBI" id="CHEBI:46911"/>
    </ligand>
</feature>
<dbReference type="Pfam" id="PF02729">
    <property type="entry name" value="OTCace_N"/>
    <property type="match status" value="1"/>
</dbReference>
<dbReference type="EMBL" id="LYRP01000022">
    <property type="protein sequence ID" value="OAT76412.1"/>
    <property type="molecule type" value="Genomic_DNA"/>
</dbReference>
<feature type="binding site" evidence="7">
    <location>
        <position position="320"/>
    </location>
    <ligand>
        <name>carbamoyl phosphate</name>
        <dbReference type="ChEBI" id="CHEBI:58228"/>
    </ligand>
</feature>
<evidence type="ECO:0000256" key="1">
    <source>
        <dbReference type="ARBA" id="ARBA00004496"/>
    </source>
</evidence>
<feature type="binding site" evidence="7">
    <location>
        <begin position="275"/>
        <end position="276"/>
    </location>
    <ligand>
        <name>carbamoyl phosphate</name>
        <dbReference type="ChEBI" id="CHEBI:58228"/>
    </ligand>
</feature>
<dbReference type="NCBIfam" id="TIGR00658">
    <property type="entry name" value="orni_carb_tr"/>
    <property type="match status" value="1"/>
</dbReference>
<dbReference type="InterPro" id="IPR006131">
    <property type="entry name" value="Asp_carbamoyltransf_Asp/Orn-bd"/>
</dbReference>
<dbReference type="InterPro" id="IPR036901">
    <property type="entry name" value="Asp/Orn_carbamoylTrfase_sf"/>
</dbReference>
<dbReference type="Gene3D" id="3.40.50.1370">
    <property type="entry name" value="Aspartate/ornithine carbamoyltransferase"/>
    <property type="match status" value="2"/>
</dbReference>
<dbReference type="GO" id="GO:0016597">
    <property type="term" value="F:amino acid binding"/>
    <property type="evidence" value="ECO:0007669"/>
    <property type="project" value="InterPro"/>
</dbReference>
<keyword evidence="5 7" id="KW-0808">Transferase</keyword>
<comment type="catalytic activity">
    <reaction evidence="6 7">
        <text>carbamoyl phosphate + L-ornithine = L-citrulline + phosphate + H(+)</text>
        <dbReference type="Rhea" id="RHEA:19513"/>
        <dbReference type="ChEBI" id="CHEBI:15378"/>
        <dbReference type="ChEBI" id="CHEBI:43474"/>
        <dbReference type="ChEBI" id="CHEBI:46911"/>
        <dbReference type="ChEBI" id="CHEBI:57743"/>
        <dbReference type="ChEBI" id="CHEBI:58228"/>
        <dbReference type="EC" id="2.1.3.3"/>
    </reaction>
</comment>
<dbReference type="AlphaFoldDB" id="A0A1B7L1Y8"/>
<feature type="binding site" evidence="7">
    <location>
        <begin position="57"/>
        <end position="60"/>
    </location>
    <ligand>
        <name>carbamoyl phosphate</name>
        <dbReference type="ChEBI" id="CHEBI:58228"/>
    </ligand>
</feature>
<dbReference type="HAMAP" id="MF_01109">
    <property type="entry name" value="OTCase"/>
    <property type="match status" value="1"/>
</dbReference>
<comment type="subcellular location">
    <subcellularLocation>
        <location evidence="1 7">Cytoplasm</location>
    </subcellularLocation>
</comment>
<dbReference type="PRINTS" id="PR00102">
    <property type="entry name" value="OTCASE"/>
</dbReference>
<dbReference type="GO" id="GO:0005737">
    <property type="term" value="C:cytoplasm"/>
    <property type="evidence" value="ECO:0007669"/>
    <property type="project" value="UniProtKB-SubCell"/>
</dbReference>
<dbReference type="GO" id="GO:0004585">
    <property type="term" value="F:ornithine carbamoyltransferase activity"/>
    <property type="evidence" value="ECO:0007669"/>
    <property type="project" value="UniProtKB-UniRule"/>
</dbReference>
<protein>
    <recommendedName>
        <fullName evidence="3 7">Ornithine carbamoyltransferase</fullName>
        <shortName evidence="7">OTCase</shortName>
        <ecNumber evidence="3 7">2.1.3.3</ecNumber>
    </recommendedName>
</protein>
<feature type="binding site" evidence="7">
    <location>
        <position position="233"/>
    </location>
    <ligand>
        <name>L-ornithine</name>
        <dbReference type="ChEBI" id="CHEBI:46911"/>
    </ligand>
</feature>
<evidence type="ECO:0000259" key="8">
    <source>
        <dbReference type="Pfam" id="PF00185"/>
    </source>
</evidence>
<accession>A0A1B7L1Y8</accession>
<evidence type="ECO:0000313" key="11">
    <source>
        <dbReference type="Proteomes" id="UP000078225"/>
    </source>
</evidence>
<comment type="caution">
    <text evidence="10">The sequence shown here is derived from an EMBL/GenBank/DDBJ whole genome shotgun (WGS) entry which is preliminary data.</text>
</comment>
<evidence type="ECO:0000313" key="10">
    <source>
        <dbReference type="EMBL" id="OAT76412.1"/>
    </source>
</evidence>